<dbReference type="Gene3D" id="1.50.40.10">
    <property type="entry name" value="Mitochondrial carrier domain"/>
    <property type="match status" value="1"/>
</dbReference>
<dbReference type="GO" id="GO:0005739">
    <property type="term" value="C:mitochondrion"/>
    <property type="evidence" value="ECO:0007669"/>
    <property type="project" value="TreeGrafter"/>
</dbReference>
<dbReference type="Pfam" id="PF00153">
    <property type="entry name" value="Mito_carr"/>
    <property type="match status" value="3"/>
</dbReference>
<dbReference type="AlphaFoldDB" id="A0A0V0QB26"/>
<evidence type="ECO:0000313" key="6">
    <source>
        <dbReference type="EMBL" id="KRW99343.1"/>
    </source>
</evidence>
<dbReference type="GO" id="GO:0016020">
    <property type="term" value="C:membrane"/>
    <property type="evidence" value="ECO:0007669"/>
    <property type="project" value="UniProtKB-SubCell"/>
</dbReference>
<dbReference type="PANTHER" id="PTHR46181">
    <property type="entry name" value="MITOCHONDRIAL GLYCINE TRANSPORTER"/>
    <property type="match status" value="1"/>
</dbReference>
<dbReference type="InParanoid" id="A0A0V0QB26"/>
<gene>
    <name evidence="6" type="ORF">PPERSA_02455</name>
</gene>
<evidence type="ECO:0000256" key="2">
    <source>
        <dbReference type="ARBA" id="ARBA00022692"/>
    </source>
</evidence>
<keyword evidence="2 4" id="KW-0812">Transmembrane</keyword>
<dbReference type="PROSITE" id="PS50920">
    <property type="entry name" value="SOLCAR"/>
    <property type="match status" value="3"/>
</dbReference>
<dbReference type="EMBL" id="LDAU01000214">
    <property type="protein sequence ID" value="KRW99343.1"/>
    <property type="molecule type" value="Genomic_DNA"/>
</dbReference>
<name>A0A0V0QB26_PSEPJ</name>
<evidence type="ECO:0000256" key="5">
    <source>
        <dbReference type="RuleBase" id="RU000488"/>
    </source>
</evidence>
<keyword evidence="5" id="KW-0813">Transport</keyword>
<feature type="repeat" description="Solcar" evidence="4">
    <location>
        <begin position="10"/>
        <end position="107"/>
    </location>
</feature>
<sequence length="341" mass="38762">MQGQIENKEKQNNQHGGIGFVAGIVVGTFLQPLEIIKIGLIIGPANNPELAKQLHKGNILRHTYLIINHIYKTEGIKGFFRSYIPSVFRNGGGSGVYFYTLQELDKAAHRYVLDKPESYAGNLCKILEKKDLDSEQKQQVIQQINDKKENTRKQFHFINSALARMASTVAINPVSVVGSRIEVPGFNEYSGMRDGFKQVYQKEGFRAFFKGTWASCLKDGPFAGLYLVIYRYIKEKFRVMQQNSNFQMHYTTVSMISGMTAGFCATLSSHPLEIIRARLQINQNSDYKNGIIKEFKNIYKEDGLQGYFRGITPRLVKKPIANSLTFVVFEAIHYSVFGVKW</sequence>
<comment type="subcellular location">
    <subcellularLocation>
        <location evidence="1">Membrane</location>
        <topology evidence="1">Multi-pass membrane protein</topology>
    </subcellularLocation>
</comment>
<dbReference type="FunCoup" id="A0A0V0QB26">
    <property type="interactions" value="79"/>
</dbReference>
<dbReference type="SUPFAM" id="SSF103506">
    <property type="entry name" value="Mitochondrial carrier"/>
    <property type="match status" value="1"/>
</dbReference>
<keyword evidence="3 4" id="KW-0472">Membrane</keyword>
<dbReference type="PANTHER" id="PTHR46181:SF3">
    <property type="entry name" value="MITOCHONDRIAL GLYCINE TRANSPORTER"/>
    <property type="match status" value="1"/>
</dbReference>
<protein>
    <submittedName>
        <fullName evidence="6">Mitochondrial carrier domain</fullName>
    </submittedName>
</protein>
<comment type="caution">
    <text evidence="6">The sequence shown here is derived from an EMBL/GenBank/DDBJ whole genome shotgun (WGS) entry which is preliminary data.</text>
</comment>
<dbReference type="InterPro" id="IPR023395">
    <property type="entry name" value="MCP_dom_sf"/>
</dbReference>
<dbReference type="OMA" id="WGIYEEL"/>
<comment type="similarity">
    <text evidence="5">Belongs to the mitochondrial carrier (TC 2.A.29) family.</text>
</comment>
<reference evidence="6 7" key="1">
    <citation type="journal article" date="2015" name="Sci. Rep.">
        <title>Genome of the facultative scuticociliatosis pathogen Pseudocohnilembus persalinus provides insight into its virulence through horizontal gene transfer.</title>
        <authorList>
            <person name="Xiong J."/>
            <person name="Wang G."/>
            <person name="Cheng J."/>
            <person name="Tian M."/>
            <person name="Pan X."/>
            <person name="Warren A."/>
            <person name="Jiang C."/>
            <person name="Yuan D."/>
            <person name="Miao W."/>
        </authorList>
    </citation>
    <scope>NUCLEOTIDE SEQUENCE [LARGE SCALE GENOMIC DNA]</scope>
    <source>
        <strain evidence="6">36N120E</strain>
    </source>
</reference>
<evidence type="ECO:0000256" key="3">
    <source>
        <dbReference type="ARBA" id="ARBA00023136"/>
    </source>
</evidence>
<evidence type="ECO:0000256" key="4">
    <source>
        <dbReference type="PROSITE-ProRule" id="PRU00282"/>
    </source>
</evidence>
<evidence type="ECO:0000313" key="7">
    <source>
        <dbReference type="Proteomes" id="UP000054937"/>
    </source>
</evidence>
<organism evidence="6 7">
    <name type="scientific">Pseudocohnilembus persalinus</name>
    <name type="common">Ciliate</name>
    <dbReference type="NCBI Taxonomy" id="266149"/>
    <lineage>
        <taxon>Eukaryota</taxon>
        <taxon>Sar</taxon>
        <taxon>Alveolata</taxon>
        <taxon>Ciliophora</taxon>
        <taxon>Intramacronucleata</taxon>
        <taxon>Oligohymenophorea</taxon>
        <taxon>Scuticociliatia</taxon>
        <taxon>Philasterida</taxon>
        <taxon>Pseudocohnilembidae</taxon>
        <taxon>Pseudocohnilembus</taxon>
    </lineage>
</organism>
<keyword evidence="7" id="KW-1185">Reference proteome</keyword>
<dbReference type="OrthoDB" id="409586at2759"/>
<evidence type="ECO:0000256" key="1">
    <source>
        <dbReference type="ARBA" id="ARBA00004141"/>
    </source>
</evidence>
<feature type="repeat" description="Solcar" evidence="4">
    <location>
        <begin position="249"/>
        <end position="335"/>
    </location>
</feature>
<dbReference type="GO" id="GO:1904983">
    <property type="term" value="P:glycine import into mitochondrion"/>
    <property type="evidence" value="ECO:0007669"/>
    <property type="project" value="TreeGrafter"/>
</dbReference>
<proteinExistence type="inferred from homology"/>
<dbReference type="Proteomes" id="UP000054937">
    <property type="component" value="Unassembled WGS sequence"/>
</dbReference>
<dbReference type="GO" id="GO:0015187">
    <property type="term" value="F:glycine transmembrane transporter activity"/>
    <property type="evidence" value="ECO:0007669"/>
    <property type="project" value="TreeGrafter"/>
</dbReference>
<dbReference type="InterPro" id="IPR018108">
    <property type="entry name" value="MCP_transmembrane"/>
</dbReference>
<feature type="repeat" description="Solcar" evidence="4">
    <location>
        <begin position="151"/>
        <end position="236"/>
    </location>
</feature>
<accession>A0A0V0QB26</accession>